<dbReference type="PANTHER" id="PTHR30474">
    <property type="entry name" value="CELL CYCLE PROTEIN"/>
    <property type="match status" value="1"/>
</dbReference>
<protein>
    <recommendedName>
        <fullName evidence="12">Probable peptidoglycan glycosyltransferase FtsW</fullName>
        <ecNumber evidence="14">2.4.99.28</ecNumber>
    </recommendedName>
    <alternativeName>
        <fullName evidence="13">Cell division protein FtsW</fullName>
    </alternativeName>
    <alternativeName>
        <fullName evidence="10">Cell wall polymerase</fullName>
    </alternativeName>
    <alternativeName>
        <fullName evidence="9">Peptidoglycan polymerase</fullName>
    </alternativeName>
</protein>
<evidence type="ECO:0000256" key="2">
    <source>
        <dbReference type="ARBA" id="ARBA00022676"/>
    </source>
</evidence>
<keyword evidence="3" id="KW-0808">Transferase</keyword>
<keyword evidence="19" id="KW-1185">Reference proteome</keyword>
<gene>
    <name evidence="18" type="ORF">AAA081_00685</name>
</gene>
<evidence type="ECO:0000313" key="19">
    <source>
        <dbReference type="Proteomes" id="UP001481872"/>
    </source>
</evidence>
<evidence type="ECO:0000256" key="5">
    <source>
        <dbReference type="ARBA" id="ARBA00022960"/>
    </source>
</evidence>
<evidence type="ECO:0000313" key="18">
    <source>
        <dbReference type="EMBL" id="MEQ3352822.1"/>
    </source>
</evidence>
<dbReference type="Proteomes" id="UP001481872">
    <property type="component" value="Unassembled WGS sequence"/>
</dbReference>
<evidence type="ECO:0000256" key="4">
    <source>
        <dbReference type="ARBA" id="ARBA00022692"/>
    </source>
</evidence>
<comment type="similarity">
    <text evidence="11">Belongs to the SEDS family. FtsW subfamily.</text>
</comment>
<evidence type="ECO:0000256" key="3">
    <source>
        <dbReference type="ARBA" id="ARBA00022679"/>
    </source>
</evidence>
<evidence type="ECO:0000256" key="11">
    <source>
        <dbReference type="ARBA" id="ARBA00038053"/>
    </source>
</evidence>
<evidence type="ECO:0000256" key="1">
    <source>
        <dbReference type="ARBA" id="ARBA00004141"/>
    </source>
</evidence>
<keyword evidence="8 17" id="KW-0472">Membrane</keyword>
<keyword evidence="2" id="KW-0328">Glycosyltransferase</keyword>
<dbReference type="PANTHER" id="PTHR30474:SF2">
    <property type="entry name" value="PEPTIDOGLYCAN GLYCOSYLTRANSFERASE FTSW-RELATED"/>
    <property type="match status" value="1"/>
</dbReference>
<feature type="transmembrane region" description="Helical" evidence="17">
    <location>
        <begin position="12"/>
        <end position="37"/>
    </location>
</feature>
<keyword evidence="7 17" id="KW-1133">Transmembrane helix</keyword>
<organism evidence="18 19">
    <name type="scientific">Aedoeadaptatus acetigenes</name>
    <dbReference type="NCBI Taxonomy" id="2981723"/>
    <lineage>
        <taxon>Bacteria</taxon>
        <taxon>Bacillati</taxon>
        <taxon>Bacillota</taxon>
        <taxon>Tissierellia</taxon>
        <taxon>Tissierellales</taxon>
        <taxon>Peptoniphilaceae</taxon>
        <taxon>Aedoeadaptatus</taxon>
    </lineage>
</organism>
<feature type="transmembrane region" description="Helical" evidence="17">
    <location>
        <begin position="333"/>
        <end position="356"/>
    </location>
</feature>
<comment type="function">
    <text evidence="16">Peptidoglycan polymerase that is essential for cell division.</text>
</comment>
<feature type="transmembrane region" description="Helical" evidence="17">
    <location>
        <begin position="271"/>
        <end position="292"/>
    </location>
</feature>
<comment type="catalytic activity">
    <reaction evidence="15">
        <text>[GlcNAc-(1-&gt;4)-Mur2Ac(oyl-L-Ala-gamma-D-Glu-L-Lys-D-Ala-D-Ala)](n)-di-trans,octa-cis-undecaprenyl diphosphate + beta-D-GlcNAc-(1-&gt;4)-Mur2Ac(oyl-L-Ala-gamma-D-Glu-L-Lys-D-Ala-D-Ala)-di-trans,octa-cis-undecaprenyl diphosphate = [GlcNAc-(1-&gt;4)-Mur2Ac(oyl-L-Ala-gamma-D-Glu-L-Lys-D-Ala-D-Ala)](n+1)-di-trans,octa-cis-undecaprenyl diphosphate + di-trans,octa-cis-undecaprenyl diphosphate + H(+)</text>
        <dbReference type="Rhea" id="RHEA:23708"/>
        <dbReference type="Rhea" id="RHEA-COMP:9602"/>
        <dbReference type="Rhea" id="RHEA-COMP:9603"/>
        <dbReference type="ChEBI" id="CHEBI:15378"/>
        <dbReference type="ChEBI" id="CHEBI:58405"/>
        <dbReference type="ChEBI" id="CHEBI:60033"/>
        <dbReference type="ChEBI" id="CHEBI:78435"/>
        <dbReference type="EC" id="2.4.99.28"/>
    </reaction>
</comment>
<evidence type="ECO:0000256" key="8">
    <source>
        <dbReference type="ARBA" id="ARBA00023136"/>
    </source>
</evidence>
<feature type="transmembrane region" description="Helical" evidence="17">
    <location>
        <begin position="304"/>
        <end position="327"/>
    </location>
</feature>
<evidence type="ECO:0000256" key="7">
    <source>
        <dbReference type="ARBA" id="ARBA00022989"/>
    </source>
</evidence>
<name>A0ABV1J6D3_9FIRM</name>
<feature type="transmembrane region" description="Helical" evidence="17">
    <location>
        <begin position="49"/>
        <end position="67"/>
    </location>
</feature>
<evidence type="ECO:0000256" key="15">
    <source>
        <dbReference type="ARBA" id="ARBA00049902"/>
    </source>
</evidence>
<evidence type="ECO:0000256" key="14">
    <source>
        <dbReference type="ARBA" id="ARBA00044770"/>
    </source>
</evidence>
<sequence length="365" mass="40091">MERIRKYADPPLLIAIVLLLIIGVFMVASSSFTAGLAEYGKGTHFLERHIIFLLIGVVAAGVGYVLPLKVFQRLAFPMWVLSMVLCAALYTRLGVNVNGATRWLAIPGTKIQFMPADILKYASIFYTANLCVIHRGKKKKGGFLPIVIVIGLSVGIVMNEDFSSAMVIAISLLGMFFISGMNFAEFVSILTMGIAFMYVFVFRVAYRMKRLTSFINPFDDIGNTDWQLAHSLYAIGTGSVTGIGYFRSHEVFDRLPEAYNDFIFAVIGEEFGFIGTTVVIALFALFIQRGFLTALKQNSLYEKLIATGIFLSIGFQAFFNMGVAVGILPVTGITLPFISFGGTALIFVMGMSGILLRLSRKGESK</sequence>
<dbReference type="Pfam" id="PF01098">
    <property type="entry name" value="FTSW_RODA_SPOVE"/>
    <property type="match status" value="1"/>
</dbReference>
<evidence type="ECO:0000256" key="16">
    <source>
        <dbReference type="ARBA" id="ARBA00049966"/>
    </source>
</evidence>
<keyword evidence="6" id="KW-0573">Peptidoglycan synthesis</keyword>
<reference evidence="18 19" key="1">
    <citation type="submission" date="2024-04" db="EMBL/GenBank/DDBJ databases">
        <title>Human intestinal bacterial collection.</title>
        <authorList>
            <person name="Pauvert C."/>
            <person name="Hitch T.C.A."/>
            <person name="Clavel T."/>
        </authorList>
    </citation>
    <scope>NUCLEOTIDE SEQUENCE [LARGE SCALE GENOMIC DNA]</scope>
    <source>
        <strain evidence="18 19">CLA-SR-H026</strain>
    </source>
</reference>
<evidence type="ECO:0000256" key="10">
    <source>
        <dbReference type="ARBA" id="ARBA00033270"/>
    </source>
</evidence>
<evidence type="ECO:0000256" key="13">
    <source>
        <dbReference type="ARBA" id="ARBA00041418"/>
    </source>
</evidence>
<comment type="caution">
    <text evidence="18">The sequence shown here is derived from an EMBL/GenBank/DDBJ whole genome shotgun (WGS) entry which is preliminary data.</text>
</comment>
<evidence type="ECO:0000256" key="6">
    <source>
        <dbReference type="ARBA" id="ARBA00022984"/>
    </source>
</evidence>
<proteinExistence type="inferred from homology"/>
<accession>A0ABV1J6D3</accession>
<feature type="transmembrane region" description="Helical" evidence="17">
    <location>
        <begin position="74"/>
        <end position="93"/>
    </location>
</feature>
<feature type="transmembrane region" description="Helical" evidence="17">
    <location>
        <begin position="186"/>
        <end position="206"/>
    </location>
</feature>
<evidence type="ECO:0000256" key="9">
    <source>
        <dbReference type="ARBA" id="ARBA00032370"/>
    </source>
</evidence>
<comment type="subcellular location">
    <subcellularLocation>
        <location evidence="1">Membrane</location>
        <topology evidence="1">Multi-pass membrane protein</topology>
    </subcellularLocation>
</comment>
<keyword evidence="5" id="KW-0133">Cell shape</keyword>
<feature type="transmembrane region" description="Helical" evidence="17">
    <location>
        <begin position="113"/>
        <end position="134"/>
    </location>
</feature>
<dbReference type="RefSeq" id="WP_349053250.1">
    <property type="nucleotide sequence ID" value="NZ_JBBNPS010000001.1"/>
</dbReference>
<evidence type="ECO:0000256" key="17">
    <source>
        <dbReference type="SAM" id="Phobius"/>
    </source>
</evidence>
<dbReference type="EMBL" id="JBBNPS010000001">
    <property type="protein sequence ID" value="MEQ3352822.1"/>
    <property type="molecule type" value="Genomic_DNA"/>
</dbReference>
<keyword evidence="4 17" id="KW-0812">Transmembrane</keyword>
<evidence type="ECO:0000256" key="12">
    <source>
        <dbReference type="ARBA" id="ARBA00041185"/>
    </source>
</evidence>
<feature type="transmembrane region" description="Helical" evidence="17">
    <location>
        <begin position="141"/>
        <end position="158"/>
    </location>
</feature>
<dbReference type="EC" id="2.4.99.28" evidence="14"/>
<dbReference type="InterPro" id="IPR001182">
    <property type="entry name" value="FtsW/RodA"/>
</dbReference>